<evidence type="ECO:0000313" key="1">
    <source>
        <dbReference type="EMBL" id="KII63479.1"/>
    </source>
</evidence>
<name>A0A0C2MGJ4_THEKT</name>
<proteinExistence type="predicted"/>
<gene>
    <name evidence="1" type="ORF">RF11_01431</name>
</gene>
<organism evidence="1 2">
    <name type="scientific">Thelohanellus kitauei</name>
    <name type="common">Myxosporean</name>
    <dbReference type="NCBI Taxonomy" id="669202"/>
    <lineage>
        <taxon>Eukaryota</taxon>
        <taxon>Metazoa</taxon>
        <taxon>Cnidaria</taxon>
        <taxon>Myxozoa</taxon>
        <taxon>Myxosporea</taxon>
        <taxon>Bivalvulida</taxon>
        <taxon>Platysporina</taxon>
        <taxon>Myxobolidae</taxon>
        <taxon>Thelohanellus</taxon>
    </lineage>
</organism>
<keyword evidence="2" id="KW-1185">Reference proteome</keyword>
<sequence length="155" mass="17623">MAGDGTGILTNVWDSGYTRSTLSLTDLRTRVPSTENRVITQFVTELIASSSFSRVLIDNDFNAHDLTNNNILPAVDVLQSNDDPPPYTQLYPSQTSQHRLNRTYKDDIMDSLNKHKEKPEDYDLVCLRCHICQYSIFSDTHLEDCLNSEPPPYNP</sequence>
<accession>A0A0C2MGJ4</accession>
<comment type="caution">
    <text evidence="1">The sequence shown here is derived from an EMBL/GenBank/DDBJ whole genome shotgun (WGS) entry which is preliminary data.</text>
</comment>
<dbReference type="AlphaFoldDB" id="A0A0C2MGJ4"/>
<dbReference type="Proteomes" id="UP000031668">
    <property type="component" value="Unassembled WGS sequence"/>
</dbReference>
<evidence type="ECO:0000313" key="2">
    <source>
        <dbReference type="Proteomes" id="UP000031668"/>
    </source>
</evidence>
<protein>
    <submittedName>
        <fullName evidence="1">Uncharacterized protein</fullName>
    </submittedName>
</protein>
<reference evidence="1 2" key="1">
    <citation type="journal article" date="2014" name="Genome Biol. Evol.">
        <title>The genome of the myxosporean Thelohanellus kitauei shows adaptations to nutrient acquisition within its fish host.</title>
        <authorList>
            <person name="Yang Y."/>
            <person name="Xiong J."/>
            <person name="Zhou Z."/>
            <person name="Huo F."/>
            <person name="Miao W."/>
            <person name="Ran C."/>
            <person name="Liu Y."/>
            <person name="Zhang J."/>
            <person name="Feng J."/>
            <person name="Wang M."/>
            <person name="Wang M."/>
            <person name="Wang L."/>
            <person name="Yao B."/>
        </authorList>
    </citation>
    <scope>NUCLEOTIDE SEQUENCE [LARGE SCALE GENOMIC DNA]</scope>
    <source>
        <strain evidence="1">Wuqing</strain>
    </source>
</reference>
<dbReference type="EMBL" id="JWZT01004662">
    <property type="protein sequence ID" value="KII63479.1"/>
    <property type="molecule type" value="Genomic_DNA"/>
</dbReference>